<reference evidence="1 2" key="1">
    <citation type="submission" date="2019-05" db="EMBL/GenBank/DDBJ databases">
        <title>Another draft genome of Portunus trituberculatus and its Hox gene families provides insights of decapod evolution.</title>
        <authorList>
            <person name="Jeong J.-H."/>
            <person name="Song I."/>
            <person name="Kim S."/>
            <person name="Choi T."/>
            <person name="Kim D."/>
            <person name="Ryu S."/>
            <person name="Kim W."/>
        </authorList>
    </citation>
    <scope>NUCLEOTIDE SEQUENCE [LARGE SCALE GENOMIC DNA]</scope>
    <source>
        <tissue evidence="1">Muscle</tissue>
    </source>
</reference>
<organism evidence="1 2">
    <name type="scientific">Portunus trituberculatus</name>
    <name type="common">Swimming crab</name>
    <name type="synonym">Neptunus trituberculatus</name>
    <dbReference type="NCBI Taxonomy" id="210409"/>
    <lineage>
        <taxon>Eukaryota</taxon>
        <taxon>Metazoa</taxon>
        <taxon>Ecdysozoa</taxon>
        <taxon>Arthropoda</taxon>
        <taxon>Crustacea</taxon>
        <taxon>Multicrustacea</taxon>
        <taxon>Malacostraca</taxon>
        <taxon>Eumalacostraca</taxon>
        <taxon>Eucarida</taxon>
        <taxon>Decapoda</taxon>
        <taxon>Pleocyemata</taxon>
        <taxon>Brachyura</taxon>
        <taxon>Eubrachyura</taxon>
        <taxon>Portunoidea</taxon>
        <taxon>Portunidae</taxon>
        <taxon>Portuninae</taxon>
        <taxon>Portunus</taxon>
    </lineage>
</organism>
<dbReference type="EMBL" id="VSRR010066953">
    <property type="protein sequence ID" value="MPC84968.1"/>
    <property type="molecule type" value="Genomic_DNA"/>
</dbReference>
<evidence type="ECO:0000313" key="1">
    <source>
        <dbReference type="EMBL" id="MPC84968.1"/>
    </source>
</evidence>
<dbReference type="Gene3D" id="2.120.10.30">
    <property type="entry name" value="TolB, C-terminal domain"/>
    <property type="match status" value="1"/>
</dbReference>
<protein>
    <submittedName>
        <fullName evidence="1">Uncharacterized protein</fullName>
    </submittedName>
</protein>
<accession>A0A5B7IWD4</accession>
<sequence length="71" mass="8054">MSECVQQLPLPCLKLGEGPYWVEQQQALLVVDVNNNTLIKYYVNSGRIQHLHIGMQMFNMESALDNNSTTS</sequence>
<dbReference type="OrthoDB" id="423498at2759"/>
<name>A0A5B7IWD4_PORTR</name>
<keyword evidence="2" id="KW-1185">Reference proteome</keyword>
<dbReference type="InterPro" id="IPR011042">
    <property type="entry name" value="6-blade_b-propeller_TolB-like"/>
</dbReference>
<proteinExistence type="predicted"/>
<dbReference type="Proteomes" id="UP000324222">
    <property type="component" value="Unassembled WGS sequence"/>
</dbReference>
<evidence type="ECO:0000313" key="2">
    <source>
        <dbReference type="Proteomes" id="UP000324222"/>
    </source>
</evidence>
<gene>
    <name evidence="1" type="ORF">E2C01_079723</name>
</gene>
<dbReference type="AlphaFoldDB" id="A0A5B7IWD4"/>
<comment type="caution">
    <text evidence="1">The sequence shown here is derived from an EMBL/GenBank/DDBJ whole genome shotgun (WGS) entry which is preliminary data.</text>
</comment>